<keyword evidence="9 12" id="KW-1133">Transmembrane helix</keyword>
<reference evidence="13" key="1">
    <citation type="submission" date="2022-03" db="EMBL/GenBank/DDBJ databases">
        <title>Draft Genome Sequence of Firmicute Strain S0AB, a Heterotrophic Iron/Sulfur-Oxidizing Extreme Acidophile.</title>
        <authorList>
            <person name="Vergara E."/>
            <person name="Pakostova E."/>
            <person name="Johnson D.B."/>
            <person name="Holmes D.S."/>
        </authorList>
    </citation>
    <scope>NUCLEOTIDE SEQUENCE</scope>
    <source>
        <strain evidence="13">S0AB</strain>
    </source>
</reference>
<keyword evidence="5" id="KW-0349">Heme</keyword>
<feature type="transmembrane region" description="Helical" evidence="12">
    <location>
        <begin position="111"/>
        <end position="135"/>
    </location>
</feature>
<organism evidence="13 14">
    <name type="scientific">Sulfoacidibacillus ferrooxidans</name>
    <dbReference type="NCBI Taxonomy" id="2005001"/>
    <lineage>
        <taxon>Bacteria</taxon>
        <taxon>Bacillati</taxon>
        <taxon>Bacillota</taxon>
        <taxon>Bacilli</taxon>
        <taxon>Bacillales</taxon>
        <taxon>Alicyclobacillaceae</taxon>
        <taxon>Sulfoacidibacillus</taxon>
    </lineage>
</organism>
<keyword evidence="8" id="KW-0249">Electron transport</keyword>
<dbReference type="GO" id="GO:0020037">
    <property type="term" value="F:heme binding"/>
    <property type="evidence" value="ECO:0007669"/>
    <property type="project" value="TreeGrafter"/>
</dbReference>
<comment type="caution">
    <text evidence="13">The sequence shown here is derived from an EMBL/GenBank/DDBJ whole genome shotgun (WGS) entry which is preliminary data.</text>
</comment>
<evidence type="ECO:0000256" key="2">
    <source>
        <dbReference type="ARBA" id="ARBA00009819"/>
    </source>
</evidence>
<dbReference type="EMBL" id="JALBUF010000002">
    <property type="protein sequence ID" value="MCI0182870.1"/>
    <property type="molecule type" value="Genomic_DNA"/>
</dbReference>
<comment type="subcellular location">
    <subcellularLocation>
        <location evidence="1">Cell membrane</location>
        <topology evidence="1">Multi-pass membrane protein</topology>
    </subcellularLocation>
</comment>
<evidence type="ECO:0000256" key="11">
    <source>
        <dbReference type="ARBA" id="ARBA00023136"/>
    </source>
</evidence>
<evidence type="ECO:0000256" key="8">
    <source>
        <dbReference type="ARBA" id="ARBA00022982"/>
    </source>
</evidence>
<dbReference type="GO" id="GO:0009055">
    <property type="term" value="F:electron transfer activity"/>
    <property type="evidence" value="ECO:0007669"/>
    <property type="project" value="InterPro"/>
</dbReference>
<dbReference type="GO" id="GO:0019646">
    <property type="term" value="P:aerobic electron transport chain"/>
    <property type="evidence" value="ECO:0007669"/>
    <property type="project" value="InterPro"/>
</dbReference>
<dbReference type="EC" id="1.10.3.-" evidence="13"/>
<evidence type="ECO:0000256" key="6">
    <source>
        <dbReference type="ARBA" id="ARBA00022692"/>
    </source>
</evidence>
<keyword evidence="11 12" id="KW-0472">Membrane</keyword>
<accession>A0A9X1V8Q9</accession>
<evidence type="ECO:0000256" key="9">
    <source>
        <dbReference type="ARBA" id="ARBA00022989"/>
    </source>
</evidence>
<evidence type="ECO:0000313" key="14">
    <source>
        <dbReference type="Proteomes" id="UP001139263"/>
    </source>
</evidence>
<dbReference type="PANTHER" id="PTHR30365">
    <property type="entry name" value="CYTOCHROME D UBIQUINOL OXIDASE"/>
    <property type="match status" value="1"/>
</dbReference>
<dbReference type="Pfam" id="PF01654">
    <property type="entry name" value="Cyt_bd_oxida_I"/>
    <property type="match status" value="1"/>
</dbReference>
<keyword evidence="6 12" id="KW-0812">Transmembrane</keyword>
<evidence type="ECO:0000256" key="4">
    <source>
        <dbReference type="ARBA" id="ARBA00022475"/>
    </source>
</evidence>
<dbReference type="GO" id="GO:0016682">
    <property type="term" value="F:oxidoreductase activity, acting on diphenols and related substances as donors, oxygen as acceptor"/>
    <property type="evidence" value="ECO:0007669"/>
    <property type="project" value="TreeGrafter"/>
</dbReference>
<evidence type="ECO:0000256" key="7">
    <source>
        <dbReference type="ARBA" id="ARBA00022723"/>
    </source>
</evidence>
<gene>
    <name evidence="13" type="primary">cydA_2</name>
    <name evidence="13" type="ORF">MM817_01139</name>
</gene>
<dbReference type="GO" id="GO:0070069">
    <property type="term" value="C:cytochrome complex"/>
    <property type="evidence" value="ECO:0007669"/>
    <property type="project" value="InterPro"/>
</dbReference>
<proteinExistence type="inferred from homology"/>
<evidence type="ECO:0000256" key="12">
    <source>
        <dbReference type="SAM" id="Phobius"/>
    </source>
</evidence>
<dbReference type="GO" id="GO:0046872">
    <property type="term" value="F:metal ion binding"/>
    <property type="evidence" value="ECO:0007669"/>
    <property type="project" value="UniProtKB-KW"/>
</dbReference>
<evidence type="ECO:0000256" key="5">
    <source>
        <dbReference type="ARBA" id="ARBA00022617"/>
    </source>
</evidence>
<keyword evidence="3" id="KW-0813">Transport</keyword>
<dbReference type="AlphaFoldDB" id="A0A9X1V8Q9"/>
<evidence type="ECO:0000313" key="13">
    <source>
        <dbReference type="EMBL" id="MCI0182870.1"/>
    </source>
</evidence>
<keyword evidence="14" id="KW-1185">Reference proteome</keyword>
<dbReference type="GO" id="GO:0005886">
    <property type="term" value="C:plasma membrane"/>
    <property type="evidence" value="ECO:0007669"/>
    <property type="project" value="UniProtKB-SubCell"/>
</dbReference>
<name>A0A9X1V8Q9_9BACL</name>
<keyword evidence="13" id="KW-0560">Oxidoreductase</keyword>
<feature type="transmembrane region" description="Helical" evidence="12">
    <location>
        <begin position="147"/>
        <end position="167"/>
    </location>
</feature>
<keyword evidence="7" id="KW-0479">Metal-binding</keyword>
<dbReference type="PANTHER" id="PTHR30365:SF15">
    <property type="entry name" value="CYTOCHROME BD UBIQUINOL OXIDASE SUBUNIT 1"/>
    <property type="match status" value="1"/>
</dbReference>
<evidence type="ECO:0000256" key="10">
    <source>
        <dbReference type="ARBA" id="ARBA00023004"/>
    </source>
</evidence>
<keyword evidence="10" id="KW-0408">Iron</keyword>
<dbReference type="Proteomes" id="UP001139263">
    <property type="component" value="Unassembled WGS sequence"/>
</dbReference>
<evidence type="ECO:0000256" key="1">
    <source>
        <dbReference type="ARBA" id="ARBA00004651"/>
    </source>
</evidence>
<evidence type="ECO:0000256" key="3">
    <source>
        <dbReference type="ARBA" id="ARBA00022448"/>
    </source>
</evidence>
<comment type="similarity">
    <text evidence="2">Belongs to the cytochrome ubiquinol oxidase subunit 1 family.</text>
</comment>
<sequence length="244" mass="26981">MAMTVAVVSSVLVVAIGHTQAQHLIKAQPMKMAASEALWNTSPEHAPWTIVAVINTAKHDNSFKIQIPDALSILAYDHLSGKVEGMNQIQAAYVQKYGPGNYIPPVNVTFWSFRIMVLAGTLMMILAFIGTYLLLRRKDISQYRGLLKWLLWSIPLPFIGNTTGWLMTEIGRQPWIVFGLQKTAQGVSPTVPAGEVLTTLIGFALVYTVMGIVDVYLMVKYVRLGPDDRVNMESSITESVPSLF</sequence>
<protein>
    <submittedName>
        <fullName evidence="13">Cytochrome bd ubiquinol oxidase subunit 1</fullName>
        <ecNumber evidence="13">1.10.3.-</ecNumber>
    </submittedName>
</protein>
<keyword evidence="4" id="KW-1003">Cell membrane</keyword>
<feature type="transmembrane region" description="Helical" evidence="12">
    <location>
        <begin position="196"/>
        <end position="219"/>
    </location>
</feature>
<dbReference type="InterPro" id="IPR002585">
    <property type="entry name" value="Cyt-d_ubiquinol_oxidase_su_1"/>
</dbReference>